<proteinExistence type="predicted"/>
<evidence type="ECO:0000256" key="1">
    <source>
        <dbReference type="SAM" id="MobiDB-lite"/>
    </source>
</evidence>
<evidence type="ECO:0000313" key="2">
    <source>
        <dbReference type="EMBL" id="USW56711.1"/>
    </source>
</evidence>
<protein>
    <submittedName>
        <fullName evidence="2">Uncharacterized protein</fullName>
    </submittedName>
</protein>
<name>A0A9Q9B5I1_9PEZI</name>
<dbReference type="EMBL" id="CP099426">
    <property type="protein sequence ID" value="USW56711.1"/>
    <property type="molecule type" value="Genomic_DNA"/>
</dbReference>
<evidence type="ECO:0000313" key="3">
    <source>
        <dbReference type="Proteomes" id="UP001056384"/>
    </source>
</evidence>
<gene>
    <name evidence="2" type="ORF">Slin15195_G100300</name>
</gene>
<accession>A0A9Q9B5I1</accession>
<feature type="region of interest" description="Disordered" evidence="1">
    <location>
        <begin position="1"/>
        <end position="28"/>
    </location>
</feature>
<sequence length="62" mass="7093">MSSRHQDDFTQQSPRPNNAPLYSNHRHLRDSASQYAKVMDVRSELQLGAANTRVHDLAAFVR</sequence>
<organism evidence="2 3">
    <name type="scientific">Septoria linicola</name>
    <dbReference type="NCBI Taxonomy" id="215465"/>
    <lineage>
        <taxon>Eukaryota</taxon>
        <taxon>Fungi</taxon>
        <taxon>Dikarya</taxon>
        <taxon>Ascomycota</taxon>
        <taxon>Pezizomycotina</taxon>
        <taxon>Dothideomycetes</taxon>
        <taxon>Dothideomycetidae</taxon>
        <taxon>Mycosphaerellales</taxon>
        <taxon>Mycosphaerellaceae</taxon>
        <taxon>Septoria</taxon>
    </lineage>
</organism>
<keyword evidence="3" id="KW-1185">Reference proteome</keyword>
<dbReference type="Proteomes" id="UP001056384">
    <property type="component" value="Chromosome 9"/>
</dbReference>
<reference evidence="2" key="1">
    <citation type="submission" date="2022-06" db="EMBL/GenBank/DDBJ databases">
        <title>Complete genome sequences of two strains of the flax pathogen Septoria linicola.</title>
        <authorList>
            <person name="Lapalu N."/>
            <person name="Simon A."/>
            <person name="Demenou B."/>
            <person name="Paumier D."/>
            <person name="Guillot M.-P."/>
            <person name="Gout L."/>
            <person name="Valade R."/>
        </authorList>
    </citation>
    <scope>NUCLEOTIDE SEQUENCE</scope>
    <source>
        <strain evidence="2">SE15195</strain>
    </source>
</reference>
<dbReference type="AlphaFoldDB" id="A0A9Q9B5I1"/>